<dbReference type="EMBL" id="MT143320">
    <property type="protein sequence ID" value="QJA95510.1"/>
    <property type="molecule type" value="Genomic_DNA"/>
</dbReference>
<evidence type="ECO:0000313" key="1">
    <source>
        <dbReference type="EMBL" id="QJA95510.1"/>
    </source>
</evidence>
<proteinExistence type="predicted"/>
<gene>
    <name evidence="1" type="ORF">MM415B05330_0004</name>
</gene>
<name>A0A6M3LKU2_9ZZZZ</name>
<sequence>MRTFEEIKKMLTEIKKECTTDEQFIDAVSAMYLSCAIDRDFLMRQQQ</sequence>
<accession>A0A6M3LKU2</accession>
<protein>
    <submittedName>
        <fullName evidence="1">Uncharacterized protein</fullName>
    </submittedName>
</protein>
<reference evidence="1" key="1">
    <citation type="submission" date="2020-03" db="EMBL/GenBank/DDBJ databases">
        <title>The deep terrestrial virosphere.</title>
        <authorList>
            <person name="Holmfeldt K."/>
            <person name="Nilsson E."/>
            <person name="Simone D."/>
            <person name="Lopez-Fernandez M."/>
            <person name="Wu X."/>
            <person name="de Brujin I."/>
            <person name="Lundin D."/>
            <person name="Andersson A."/>
            <person name="Bertilsson S."/>
            <person name="Dopson M."/>
        </authorList>
    </citation>
    <scope>NUCLEOTIDE SEQUENCE</scope>
    <source>
        <strain evidence="1">MM415B05330</strain>
    </source>
</reference>
<organism evidence="1">
    <name type="scientific">viral metagenome</name>
    <dbReference type="NCBI Taxonomy" id="1070528"/>
    <lineage>
        <taxon>unclassified sequences</taxon>
        <taxon>metagenomes</taxon>
        <taxon>organismal metagenomes</taxon>
    </lineage>
</organism>
<dbReference type="AlphaFoldDB" id="A0A6M3LKU2"/>